<protein>
    <submittedName>
        <fullName evidence="3">Acyl-CoA thioesterase</fullName>
    </submittedName>
</protein>
<dbReference type="GO" id="GO:0047617">
    <property type="term" value="F:fatty acyl-CoA hydrolase activity"/>
    <property type="evidence" value="ECO:0007669"/>
    <property type="project" value="TreeGrafter"/>
</dbReference>
<name>A0A832ZXG2_CALS0</name>
<accession>A0A832ZXG2</accession>
<evidence type="ECO:0000313" key="4">
    <source>
        <dbReference type="Proteomes" id="UP000608579"/>
    </source>
</evidence>
<dbReference type="InterPro" id="IPR050563">
    <property type="entry name" value="4-hydroxybenzoyl-CoA_TE"/>
</dbReference>
<dbReference type="InterPro" id="IPR029069">
    <property type="entry name" value="HotDog_dom_sf"/>
</dbReference>
<dbReference type="AlphaFoldDB" id="A0A832ZXG2"/>
<proteinExistence type="inferred from homology"/>
<dbReference type="Proteomes" id="UP000608579">
    <property type="component" value="Unassembled WGS sequence"/>
</dbReference>
<dbReference type="CDD" id="cd00586">
    <property type="entry name" value="4HBT"/>
    <property type="match status" value="1"/>
</dbReference>
<organism evidence="3 4">
    <name type="scientific">Caldiarchaeum subterraneum</name>
    <dbReference type="NCBI Taxonomy" id="311458"/>
    <lineage>
        <taxon>Archaea</taxon>
        <taxon>Nitrososphaerota</taxon>
        <taxon>Candidatus Caldarchaeales</taxon>
        <taxon>Candidatus Caldarchaeaceae</taxon>
        <taxon>Candidatus Caldarchaeum</taxon>
    </lineage>
</organism>
<reference evidence="3" key="1">
    <citation type="journal article" date="2020" name="ISME J.">
        <title>Gammaproteobacteria mediating utilization of methyl-, sulfur- and petroleum organic compounds in deep ocean hydrothermal plumes.</title>
        <authorList>
            <person name="Zhou Z."/>
            <person name="Liu Y."/>
            <person name="Pan J."/>
            <person name="Cron B.R."/>
            <person name="Toner B.M."/>
            <person name="Anantharaman K."/>
            <person name="Breier J.A."/>
            <person name="Dick G.J."/>
            <person name="Li M."/>
        </authorList>
    </citation>
    <scope>NUCLEOTIDE SEQUENCE</scope>
    <source>
        <strain evidence="3">SZUA-1515</strain>
    </source>
</reference>
<sequence>MRRIEKEFTVAFDEVDASGWFYGAVYFKYVNELLFSLLNEIEYPMPLMLKRGFSIPPVKYEIEFYKPAKYGDVIIGEMEVVKVGNSSIHLEFVFKDKERDKVYAKGYTVRVFTDSKKEKSVNIPEDIRARLLALHL</sequence>
<evidence type="ECO:0000256" key="2">
    <source>
        <dbReference type="ARBA" id="ARBA00022801"/>
    </source>
</evidence>
<gene>
    <name evidence="3" type="ORF">EYH45_07130</name>
</gene>
<comment type="caution">
    <text evidence="3">The sequence shown here is derived from an EMBL/GenBank/DDBJ whole genome shotgun (WGS) entry which is preliminary data.</text>
</comment>
<dbReference type="EMBL" id="DQVM01000138">
    <property type="protein sequence ID" value="HIQ30321.1"/>
    <property type="molecule type" value="Genomic_DNA"/>
</dbReference>
<keyword evidence="2" id="KW-0378">Hydrolase</keyword>
<dbReference type="PANTHER" id="PTHR31793:SF27">
    <property type="entry name" value="NOVEL THIOESTERASE SUPERFAMILY DOMAIN AND SAPOSIN A-TYPE DOMAIN CONTAINING PROTEIN (0610012H03RIK)"/>
    <property type="match status" value="1"/>
</dbReference>
<dbReference type="Pfam" id="PF13279">
    <property type="entry name" value="4HBT_2"/>
    <property type="match status" value="1"/>
</dbReference>
<evidence type="ECO:0000313" key="3">
    <source>
        <dbReference type="EMBL" id="HIQ30321.1"/>
    </source>
</evidence>
<dbReference type="Gene3D" id="3.10.129.10">
    <property type="entry name" value="Hotdog Thioesterase"/>
    <property type="match status" value="1"/>
</dbReference>
<comment type="similarity">
    <text evidence="1">Belongs to the 4-hydroxybenzoyl-CoA thioesterase family.</text>
</comment>
<evidence type="ECO:0000256" key="1">
    <source>
        <dbReference type="ARBA" id="ARBA00005953"/>
    </source>
</evidence>
<dbReference type="PANTHER" id="PTHR31793">
    <property type="entry name" value="4-HYDROXYBENZOYL-COA THIOESTERASE FAMILY MEMBER"/>
    <property type="match status" value="1"/>
</dbReference>
<dbReference type="SUPFAM" id="SSF54637">
    <property type="entry name" value="Thioesterase/thiol ester dehydrase-isomerase"/>
    <property type="match status" value="1"/>
</dbReference>